<evidence type="ECO:0000313" key="2">
    <source>
        <dbReference type="EMBL" id="MBF4469149.1"/>
    </source>
</evidence>
<proteinExistence type="predicted"/>
<comment type="caution">
    <text evidence="2">The sequence shown here is derived from an EMBL/GenBank/DDBJ whole genome shotgun (WGS) entry which is preliminary data.</text>
</comment>
<gene>
    <name evidence="2" type="ORF">ISP01_07060</name>
</gene>
<keyword evidence="1" id="KW-0472">Membrane</keyword>
<name>A0A843APH2_METAZ</name>
<sequence>MNKKNVIIIILIAIIAVICVVGGLFLMNGGTSLTPAPFKNNLDVSFSENKEVENPIDPIEDWVYTGKITYFVYVYGFTSLTKKELLDLEGYTIDTQIIDKSGSVLDSKTDTINEYSYLDDGKILLGYLEIENKTEADKVIVNITDGNGNTVQNIEKKV</sequence>
<dbReference type="Proteomes" id="UP000658733">
    <property type="component" value="Unassembled WGS sequence"/>
</dbReference>
<accession>A0A843APH2</accession>
<dbReference type="RefSeq" id="WP_278523421.1">
    <property type="nucleotide sequence ID" value="NZ_JADIIN010000059.1"/>
</dbReference>
<reference evidence="2" key="1">
    <citation type="submission" date="2020-10" db="EMBL/GenBank/DDBJ databases">
        <title>Dehalococcoides mccartyi of a TCE/Cr reducing biochatode.</title>
        <authorList>
            <person name="Matturro B."/>
        </authorList>
    </citation>
    <scope>NUCLEOTIDE SEQUENCE</scope>
    <source>
        <strain evidence="2">Bin4</strain>
    </source>
</reference>
<dbReference type="EMBL" id="JADIIN010000059">
    <property type="protein sequence ID" value="MBF4469149.1"/>
    <property type="molecule type" value="Genomic_DNA"/>
</dbReference>
<protein>
    <submittedName>
        <fullName evidence="2">Uncharacterized protein</fullName>
    </submittedName>
</protein>
<evidence type="ECO:0000256" key="1">
    <source>
        <dbReference type="SAM" id="Phobius"/>
    </source>
</evidence>
<evidence type="ECO:0000313" key="3">
    <source>
        <dbReference type="Proteomes" id="UP000658733"/>
    </source>
</evidence>
<organism evidence="2 3">
    <name type="scientific">Methanobrevibacter arboriphilus</name>
    <dbReference type="NCBI Taxonomy" id="39441"/>
    <lineage>
        <taxon>Archaea</taxon>
        <taxon>Methanobacteriati</taxon>
        <taxon>Methanobacteriota</taxon>
        <taxon>Methanomada group</taxon>
        <taxon>Methanobacteria</taxon>
        <taxon>Methanobacteriales</taxon>
        <taxon>Methanobacteriaceae</taxon>
        <taxon>Methanobrevibacter</taxon>
    </lineage>
</organism>
<keyword evidence="1" id="KW-0812">Transmembrane</keyword>
<dbReference type="AlphaFoldDB" id="A0A843APH2"/>
<keyword evidence="1" id="KW-1133">Transmembrane helix</keyword>
<feature type="transmembrane region" description="Helical" evidence="1">
    <location>
        <begin position="6"/>
        <end position="27"/>
    </location>
</feature>